<reference evidence="3 5" key="4">
    <citation type="submission" date="2019-04" db="EMBL/GenBank/DDBJ databases">
        <title>A reverse ecology approach based on a biological definition of microbial populations.</title>
        <authorList>
            <person name="Arevalo P."/>
            <person name="Vaninsberghe D."/>
            <person name="Elsherbini J."/>
            <person name="Gore J."/>
            <person name="Polz M."/>
        </authorList>
    </citation>
    <scope>NUCLEOTIDE SEQUENCE [LARGE SCALE GENOMIC DNA]</scope>
    <source>
        <strain evidence="3 5">10N.222.45.A8</strain>
    </source>
</reference>
<feature type="transmembrane region" description="Helical" evidence="1">
    <location>
        <begin position="144"/>
        <end position="164"/>
    </location>
</feature>
<feature type="transmembrane region" description="Helical" evidence="1">
    <location>
        <begin position="291"/>
        <end position="313"/>
    </location>
</feature>
<reference evidence="2" key="2">
    <citation type="submission" date="2016-07" db="EMBL/GenBank/DDBJ databases">
        <authorList>
            <person name="Wan K."/>
            <person name="Booth B."/>
            <person name="Spirohn K."/>
            <person name="Hao T."/>
            <person name="Hu Y."/>
            <person name="Calderwood M."/>
            <person name="Hill D."/>
            <person name="Mohr S."/>
            <person name="Vidal M."/>
            <person name="Celniker S."/>
            <person name="Perrimon N."/>
        </authorList>
    </citation>
    <scope>NUCLEOTIDE SEQUENCE</scope>
    <source>
        <strain evidence="2">10N.222.48.A2</strain>
    </source>
</reference>
<evidence type="ECO:0008006" key="6">
    <source>
        <dbReference type="Google" id="ProtNLM"/>
    </source>
</evidence>
<dbReference type="EMBL" id="SYVV01000039">
    <property type="protein sequence ID" value="TKG28685.1"/>
    <property type="molecule type" value="Genomic_DNA"/>
</dbReference>
<comment type="caution">
    <text evidence="2">The sequence shown here is derived from an EMBL/GenBank/DDBJ whole genome shotgun (WGS) entry which is preliminary data.</text>
</comment>
<feature type="transmembrane region" description="Helical" evidence="1">
    <location>
        <begin position="244"/>
        <end position="262"/>
    </location>
</feature>
<reference evidence="4" key="1">
    <citation type="submission" date="2016-07" db="EMBL/GenBank/DDBJ databases">
        <title>Nontailed viruses are major unrecognized killers of bacteria in the ocean.</title>
        <authorList>
            <person name="Kauffman K."/>
            <person name="Hussain F."/>
            <person name="Yang J."/>
            <person name="Arevalo P."/>
            <person name="Brown J."/>
            <person name="Cutler M."/>
            <person name="Kelly L."/>
            <person name="Polz M.F."/>
        </authorList>
    </citation>
    <scope>NUCLEOTIDE SEQUENCE [LARGE SCALE GENOMIC DNA]</scope>
    <source>
        <strain evidence="4">10N.222.48.A2</strain>
    </source>
</reference>
<sequence>MSLDQICFSLVFLGVIIPILIFIKPKSIVCGMFKDNIEVKILKEKTFFSVIVVAIFIGGVSIYALNLFLPLEYRHSDSVGYLNSLIRPVLYSGRFFPLGHQEFNFLTLEKFGFLGLFSLPFIQSLISIFCLYKLIPLRSNNLKLLLIIPIFISSLSVSFSNLIIPERNQLFFLLLFLYFTFESTDTRRIKLGLLFASISLYYKEPTLVIYLAFSAAMIILKISKNIISYKDILDLKFWYKKLSFELYLLVMSVLFFISYIIIQSLQTKGELYTQGGDLIQYLEYTFSIQGLYHYPFLLLSLAISIVFIINGLSSGYLQRAFVLFLGANAYAFGIFALKMPSGFYYFSAANLLIFLSCCYVFADMFENSEMLKWKNRSARAIFIVTFVFFTYQTCVISVTQLSSSKAKQVRLGVISSYLNEVEGNKDLNIYYNLKEGNYLDYSSSVMNLYIRTKIDNKFTLYSRSGCYVWHESNEDGYYQCKKANFNLNDDYDFVIDDTNDNKFKVGYKEYKGSIINSDAVTVYYKSLVE</sequence>
<dbReference type="RefSeq" id="WP_009847953.1">
    <property type="nucleotide sequence ID" value="NZ_SYVU01000020.1"/>
</dbReference>
<feature type="transmembrane region" description="Helical" evidence="1">
    <location>
        <begin position="46"/>
        <end position="69"/>
    </location>
</feature>
<feature type="transmembrane region" description="Helical" evidence="1">
    <location>
        <begin position="6"/>
        <end position="25"/>
    </location>
</feature>
<feature type="transmembrane region" description="Helical" evidence="1">
    <location>
        <begin position="207"/>
        <end position="223"/>
    </location>
</feature>
<feature type="transmembrane region" description="Helical" evidence="1">
    <location>
        <begin position="111"/>
        <end position="132"/>
    </location>
</feature>
<keyword evidence="1" id="KW-1133">Transmembrane helix</keyword>
<feature type="transmembrane region" description="Helical" evidence="1">
    <location>
        <begin position="320"/>
        <end position="337"/>
    </location>
</feature>
<feature type="transmembrane region" description="Helical" evidence="1">
    <location>
        <begin position="377"/>
        <end position="398"/>
    </location>
</feature>
<evidence type="ECO:0000256" key="1">
    <source>
        <dbReference type="SAM" id="Phobius"/>
    </source>
</evidence>
<accession>A0A2N7NM78</accession>
<organism evidence="2 4">
    <name type="scientific">Vibrio tasmaniensis</name>
    <dbReference type="NCBI Taxonomy" id="212663"/>
    <lineage>
        <taxon>Bacteria</taxon>
        <taxon>Pseudomonadati</taxon>
        <taxon>Pseudomonadota</taxon>
        <taxon>Gammaproteobacteria</taxon>
        <taxon>Vibrionales</taxon>
        <taxon>Vibrionaceae</taxon>
        <taxon>Vibrio</taxon>
    </lineage>
</organism>
<evidence type="ECO:0000313" key="5">
    <source>
        <dbReference type="Proteomes" id="UP000308018"/>
    </source>
</evidence>
<evidence type="ECO:0000313" key="4">
    <source>
        <dbReference type="Proteomes" id="UP000235579"/>
    </source>
</evidence>
<evidence type="ECO:0000313" key="2">
    <source>
        <dbReference type="EMBL" id="PMP16964.1"/>
    </source>
</evidence>
<gene>
    <name evidence="2" type="ORF">BCS92_07435</name>
    <name evidence="3" type="ORF">FC057_21055</name>
</gene>
<proteinExistence type="predicted"/>
<dbReference type="EMBL" id="MDBP01000031">
    <property type="protein sequence ID" value="PMP16964.1"/>
    <property type="molecule type" value="Genomic_DNA"/>
</dbReference>
<dbReference type="AlphaFoldDB" id="A0A2N7NM78"/>
<name>A0A2N7NM78_9VIBR</name>
<dbReference type="Proteomes" id="UP000235579">
    <property type="component" value="Unassembled WGS sequence"/>
</dbReference>
<keyword evidence="1" id="KW-0812">Transmembrane</keyword>
<protein>
    <recommendedName>
        <fullName evidence="6">Glycosyltransferase RgtA/B/C/D-like domain-containing protein</fullName>
    </recommendedName>
</protein>
<reference evidence="2" key="3">
    <citation type="journal article" date="2018" name="Nature">
        <title>A major lineage of non-tailed dsDNA viruses as unrecognized killers of marine bacteria.</title>
        <authorList>
            <person name="Kauffman K.M."/>
            <person name="Hussain F.A."/>
            <person name="Yang J."/>
            <person name="Arevalo P."/>
            <person name="Brown J.M."/>
            <person name="Chang W.K."/>
            <person name="VanInsberghe D."/>
            <person name="Elsherbini J."/>
            <person name="Sharma R.S."/>
            <person name="Cutler M.B."/>
            <person name="Kelly L."/>
            <person name="Polz M.F."/>
        </authorList>
    </citation>
    <scope>NUCLEOTIDE SEQUENCE</scope>
    <source>
        <strain evidence="2">10N.222.48.A2</strain>
    </source>
</reference>
<feature type="transmembrane region" description="Helical" evidence="1">
    <location>
        <begin position="343"/>
        <end position="365"/>
    </location>
</feature>
<dbReference type="Proteomes" id="UP000308018">
    <property type="component" value="Unassembled WGS sequence"/>
</dbReference>
<keyword evidence="1" id="KW-0472">Membrane</keyword>
<evidence type="ECO:0000313" key="3">
    <source>
        <dbReference type="EMBL" id="TKG28685.1"/>
    </source>
</evidence>